<evidence type="ECO:0000313" key="2">
    <source>
        <dbReference type="Proteomes" id="UP001162483"/>
    </source>
</evidence>
<gene>
    <name evidence="1" type="ORF">SPARVUS_LOCUS2792153</name>
</gene>
<proteinExistence type="predicted"/>
<accession>A0ABN9BFM2</accession>
<dbReference type="EMBL" id="CATNWA010003753">
    <property type="protein sequence ID" value="CAI9546181.1"/>
    <property type="molecule type" value="Genomic_DNA"/>
</dbReference>
<dbReference type="PANTHER" id="PTHR21178:SF8">
    <property type="entry name" value="CILIA- AND FLAGELLA-ASSOCIATED PROTEIN 61"/>
    <property type="match status" value="1"/>
</dbReference>
<dbReference type="Proteomes" id="UP001162483">
    <property type="component" value="Unassembled WGS sequence"/>
</dbReference>
<feature type="non-terminal residue" evidence="1">
    <location>
        <position position="94"/>
    </location>
</feature>
<keyword evidence="2" id="KW-1185">Reference proteome</keyword>
<comment type="caution">
    <text evidence="1">The sequence shown here is derived from an EMBL/GenBank/DDBJ whole genome shotgun (WGS) entry which is preliminary data.</text>
</comment>
<evidence type="ECO:0000313" key="1">
    <source>
        <dbReference type="EMBL" id="CAI9546181.1"/>
    </source>
</evidence>
<name>A0ABN9BFM2_9NEOB</name>
<reference evidence="1" key="1">
    <citation type="submission" date="2023-05" db="EMBL/GenBank/DDBJ databases">
        <authorList>
            <person name="Stuckert A."/>
        </authorList>
    </citation>
    <scope>NUCLEOTIDE SEQUENCE</scope>
</reference>
<dbReference type="InterPro" id="IPR038884">
    <property type="entry name" value="CFAP61"/>
</dbReference>
<dbReference type="PANTHER" id="PTHR21178">
    <property type="entry name" value="CILIA- AND FLAGELLA-ASSOCIATED PROTEIN 61"/>
    <property type="match status" value="1"/>
</dbReference>
<protein>
    <submittedName>
        <fullName evidence="1">Uncharacterized protein</fullName>
    </submittedName>
</protein>
<dbReference type="Gene3D" id="3.40.630.30">
    <property type="match status" value="1"/>
</dbReference>
<sequence>MMPGEMLMETPVQAFVAEVAGQIVGVSVLRNEEDIEYIRSHYNIEDFIYYNHHQRDEHGHLHHYALNPIFKHYGKYFLKEILRLSHKSSLYYPI</sequence>
<organism evidence="1 2">
    <name type="scientific">Staurois parvus</name>
    <dbReference type="NCBI Taxonomy" id="386267"/>
    <lineage>
        <taxon>Eukaryota</taxon>
        <taxon>Metazoa</taxon>
        <taxon>Chordata</taxon>
        <taxon>Craniata</taxon>
        <taxon>Vertebrata</taxon>
        <taxon>Euteleostomi</taxon>
        <taxon>Amphibia</taxon>
        <taxon>Batrachia</taxon>
        <taxon>Anura</taxon>
        <taxon>Neobatrachia</taxon>
        <taxon>Ranoidea</taxon>
        <taxon>Ranidae</taxon>
        <taxon>Staurois</taxon>
    </lineage>
</organism>